<dbReference type="EMBL" id="LR796870">
    <property type="protein sequence ID" value="CAB4171558.1"/>
    <property type="molecule type" value="Genomic_DNA"/>
</dbReference>
<proteinExistence type="predicted"/>
<organism evidence="1">
    <name type="scientific">uncultured Caudovirales phage</name>
    <dbReference type="NCBI Taxonomy" id="2100421"/>
    <lineage>
        <taxon>Viruses</taxon>
        <taxon>Duplodnaviria</taxon>
        <taxon>Heunggongvirae</taxon>
        <taxon>Uroviricota</taxon>
        <taxon>Caudoviricetes</taxon>
        <taxon>Peduoviridae</taxon>
        <taxon>Maltschvirus</taxon>
        <taxon>Maltschvirus maltsch</taxon>
    </lineage>
</organism>
<evidence type="ECO:0000313" key="2">
    <source>
        <dbReference type="EMBL" id="CAB4199676.1"/>
    </source>
</evidence>
<sequence length="108" mass="11484">MTEEVQAADDQFPTLVYKGKGPHSRAGGTYDYAAADGQEALDAKLADGWFTTLPEAIDAHDNPVAKSDNAPATRAELETKAKELGIQFGKKTTDTELSASITKALAKE</sequence>
<accession>A0A6J5PR99</accession>
<name>A0A6J5PR99_9CAUD</name>
<protein>
    <recommendedName>
        <fullName evidence="3">Rho termination factor, N-terminal</fullName>
    </recommendedName>
</protein>
<evidence type="ECO:0008006" key="3">
    <source>
        <dbReference type="Google" id="ProtNLM"/>
    </source>
</evidence>
<evidence type="ECO:0000313" key="1">
    <source>
        <dbReference type="EMBL" id="CAB4171558.1"/>
    </source>
</evidence>
<gene>
    <name evidence="2" type="ORF">UFOVP1358_9</name>
    <name evidence="1" type="ORF">UFOVP931_3</name>
</gene>
<reference evidence="1" key="1">
    <citation type="submission" date="2020-05" db="EMBL/GenBank/DDBJ databases">
        <authorList>
            <person name="Chiriac C."/>
            <person name="Salcher M."/>
            <person name="Ghai R."/>
            <person name="Kavagutti S V."/>
        </authorList>
    </citation>
    <scope>NUCLEOTIDE SEQUENCE</scope>
</reference>
<dbReference type="EMBL" id="LR797302">
    <property type="protein sequence ID" value="CAB4199676.1"/>
    <property type="molecule type" value="Genomic_DNA"/>
</dbReference>